<dbReference type="KEGG" id="pmac:106712383"/>
<keyword evidence="1" id="KW-0732">Signal</keyword>
<proteinExistence type="predicted"/>
<reference evidence="2 3" key="1">
    <citation type="journal article" date="2015" name="Nat. Commun.">
        <title>Outbred genome sequencing and CRISPR/Cas9 gene editing in butterflies.</title>
        <authorList>
            <person name="Li X."/>
            <person name="Fan D."/>
            <person name="Zhang W."/>
            <person name="Liu G."/>
            <person name="Zhang L."/>
            <person name="Zhao L."/>
            <person name="Fang X."/>
            <person name="Chen L."/>
            <person name="Dong Y."/>
            <person name="Chen Y."/>
            <person name="Ding Y."/>
            <person name="Zhao R."/>
            <person name="Feng M."/>
            <person name="Zhu Y."/>
            <person name="Feng Y."/>
            <person name="Jiang X."/>
            <person name="Zhu D."/>
            <person name="Xiang H."/>
            <person name="Feng X."/>
            <person name="Li S."/>
            <person name="Wang J."/>
            <person name="Zhang G."/>
            <person name="Kronforst M.R."/>
            <person name="Wang W."/>
        </authorList>
    </citation>
    <scope>NUCLEOTIDE SEQUENCE [LARGE SCALE GENOMIC DNA]</scope>
    <source>
        <strain evidence="2">Ya'a_city_454_Pm</strain>
        <tissue evidence="2">Whole body</tissue>
    </source>
</reference>
<gene>
    <name evidence="2" type="ORF">RR48_10885</name>
</gene>
<feature type="signal peptide" evidence="1">
    <location>
        <begin position="1"/>
        <end position="19"/>
    </location>
</feature>
<dbReference type="AlphaFoldDB" id="A0A194RCR7"/>
<dbReference type="Proteomes" id="UP000053240">
    <property type="component" value="Unassembled WGS sequence"/>
</dbReference>
<dbReference type="EMBL" id="KQ460615">
    <property type="protein sequence ID" value="KPJ13701.1"/>
    <property type="molecule type" value="Genomic_DNA"/>
</dbReference>
<protein>
    <submittedName>
        <fullName evidence="2">Uncharacterized protein</fullName>
    </submittedName>
</protein>
<dbReference type="InParanoid" id="A0A194RCR7"/>
<name>A0A194RCR7_PAPMA</name>
<organism evidence="2 3">
    <name type="scientific">Papilio machaon</name>
    <name type="common">Old World swallowtail butterfly</name>
    <dbReference type="NCBI Taxonomy" id="76193"/>
    <lineage>
        <taxon>Eukaryota</taxon>
        <taxon>Metazoa</taxon>
        <taxon>Ecdysozoa</taxon>
        <taxon>Arthropoda</taxon>
        <taxon>Hexapoda</taxon>
        <taxon>Insecta</taxon>
        <taxon>Pterygota</taxon>
        <taxon>Neoptera</taxon>
        <taxon>Endopterygota</taxon>
        <taxon>Lepidoptera</taxon>
        <taxon>Glossata</taxon>
        <taxon>Ditrysia</taxon>
        <taxon>Papilionoidea</taxon>
        <taxon>Papilionidae</taxon>
        <taxon>Papilioninae</taxon>
        <taxon>Papilio</taxon>
    </lineage>
</organism>
<evidence type="ECO:0000313" key="3">
    <source>
        <dbReference type="Proteomes" id="UP000053240"/>
    </source>
</evidence>
<keyword evidence="3" id="KW-1185">Reference proteome</keyword>
<evidence type="ECO:0000313" key="2">
    <source>
        <dbReference type="EMBL" id="KPJ13701.1"/>
    </source>
</evidence>
<sequence>MRALAFFFLTILPIYSVQGLCGENIRWSHRFNVDDVFGIWYGVGYAQHMPDMTDKPNEIGCVTLYITDATYQVRDDWVNWDVPPRNYTDKNWRSDKSNPWSGDALAGSWLDIALKRQTKRSVNIQRRVRVMWDEDGQTMEQIYIYSPEDPGIWIAEKLRPFEREMRDRGIDIWYADNPPRHPEVIRVLNATVHTLLINHCSEIGNGGIFTLILRRSISKLQRWDWFKYEQEFYKYDLPRMYRHAAVCAGCMNYNSIVFMFVCLSLYVLHSTLLLIE</sequence>
<feature type="chain" id="PRO_5008265089" evidence="1">
    <location>
        <begin position="20"/>
        <end position="276"/>
    </location>
</feature>
<evidence type="ECO:0000256" key="1">
    <source>
        <dbReference type="SAM" id="SignalP"/>
    </source>
</evidence>
<accession>A0A194RCR7</accession>